<dbReference type="EMBL" id="JBEVYD010000005">
    <property type="protein sequence ID" value="KAL3232591.1"/>
    <property type="molecule type" value="Genomic_DNA"/>
</dbReference>
<name>A0ABR4NVG7_9SACH</name>
<keyword evidence="7" id="KW-1185">Reference proteome</keyword>
<dbReference type="PANTHER" id="PTHR46572:SF2">
    <property type="entry name" value="RHO1 GDP-GTP EXCHANGE PROTEIN 1-RELATED"/>
    <property type="match status" value="1"/>
</dbReference>
<feature type="compositionally biased region" description="Low complexity" evidence="3">
    <location>
        <begin position="320"/>
        <end position="334"/>
    </location>
</feature>
<evidence type="ECO:0000256" key="2">
    <source>
        <dbReference type="ARBA" id="ARBA00022658"/>
    </source>
</evidence>
<dbReference type="PROSITE" id="PS50010">
    <property type="entry name" value="DH_2"/>
    <property type="match status" value="1"/>
</dbReference>
<dbReference type="InterPro" id="IPR011993">
    <property type="entry name" value="PH-like_dom_sf"/>
</dbReference>
<feature type="domain" description="DH" evidence="4">
    <location>
        <begin position="677"/>
        <end position="865"/>
    </location>
</feature>
<dbReference type="SMART" id="SM00036">
    <property type="entry name" value="CNH"/>
    <property type="match status" value="1"/>
</dbReference>
<dbReference type="SMART" id="SM00049">
    <property type="entry name" value="DEP"/>
    <property type="match status" value="1"/>
</dbReference>
<dbReference type="SUPFAM" id="SSF50729">
    <property type="entry name" value="PH domain-like"/>
    <property type="match status" value="1"/>
</dbReference>
<dbReference type="CDD" id="cd00160">
    <property type="entry name" value="RhoGEF"/>
    <property type="match status" value="1"/>
</dbReference>
<feature type="domain" description="CNH" evidence="5">
    <location>
        <begin position="1053"/>
        <end position="1350"/>
    </location>
</feature>
<keyword evidence="1" id="KW-0597">Phosphoprotein</keyword>
<dbReference type="InterPro" id="IPR000591">
    <property type="entry name" value="DEP_dom"/>
</dbReference>
<dbReference type="Pfam" id="PF00610">
    <property type="entry name" value="DEP"/>
    <property type="match status" value="1"/>
</dbReference>
<dbReference type="Pfam" id="PF00780">
    <property type="entry name" value="CNH"/>
    <property type="match status" value="1"/>
</dbReference>
<gene>
    <name evidence="6" type="ORF">RNJ44_04507</name>
</gene>
<dbReference type="InterPro" id="IPR041675">
    <property type="entry name" value="PH_5"/>
</dbReference>
<feature type="compositionally biased region" description="Low complexity" evidence="3">
    <location>
        <begin position="251"/>
        <end position="295"/>
    </location>
</feature>
<feature type="region of interest" description="Disordered" evidence="3">
    <location>
        <begin position="380"/>
        <end position="430"/>
    </location>
</feature>
<evidence type="ECO:0000256" key="1">
    <source>
        <dbReference type="ARBA" id="ARBA00022553"/>
    </source>
</evidence>
<feature type="region of interest" description="Disordered" evidence="3">
    <location>
        <begin position="246"/>
        <end position="302"/>
    </location>
</feature>
<feature type="compositionally biased region" description="Basic and acidic residues" evidence="3">
    <location>
        <begin position="178"/>
        <end position="197"/>
    </location>
</feature>
<comment type="caution">
    <text evidence="6">The sequence shown here is derived from an EMBL/GenBank/DDBJ whole genome shotgun (WGS) entry which is preliminary data.</text>
</comment>
<sequence length="1370" mass="154100">MVDNLSLQQRHAMFADIFGVERRDVGSIETSLPSKVEDIAGLDSYLVREEDETIGSGEGKSIGSQYMIMSQETKIKDVPDTQSLSSADNTPMNSPQRPSVHRVTSPVIQQHIMPTPFSPPAMRHAQTQQNISLDPASGGPTVSGGTVDDTQGYGITPVMHHARSSPHLYGQKQHTGQRQHEKVRAANYKEKEKETRRQPSLPQLALAGLKKQASFSNLSGNQNVVTPTHSQKSPLQAFHLFSRSSSRDLNNEQSQNGSSNTNNNNRNDSNGSGHNNNNNNNNSNNSNGNSNGNNGASRSMSLNSSTFKNLANSFQNRKISSGSNHNNNHNNGSNMAQRNDSVHSSHSTQNSLESHSTIGLGLKTRVSSTSLTSKRFHSASSTSLHSNYHHHHMYNGSSSATTLNNSGSISGRRNSSISSPQSRPILSASTKRPQVYPALLSRVASKFRQTIQLGEYKKDGLLYRDAFTGQQAVDVICALVRTSDRNLALLLGRSLDAQKLFHDVVYEHRLRDSPYEVYEFTDNSRYLGKSAHDTPSTTANNSLVGISHSNTRTTLPYSISEIASSESTTSLNSAYMGHSALQATSRPHAVPTASNSINGVFTLLAECYSPTCTRNALCYSISCPRRLEQQARLNLKPNGGLKRNISMALDDDEEEKPSWTSSVSKEEWENLPKKEIKRQEAIYEVYISEKKFVKSLEVTRDTFMKTLSETNIIPADIRKNFVKHVFAHINDIYSVNRRFLEALQDRQKSSPVVRGIGDILLRFIPFFEPFVQYVASRPYAKYLIETQRSVNPYFARFDDDMMNSSLRHGIDSFLSQGVSRPGRYMLLVREIMKSSEGDENIKEDYENLSKAMEALKNFMKRIDKASGAAQDRHDVKLLKQKILFKNEYVNLGLNSEKRKIKHEGALSRKELTKSDGTTAGDIQFYLLDNMLLFLKAKAVNKWHQHKVFQRPIPLPLLFVSPSEDMPSLRRYIGDNPGCSGTVLQSDYNVNNPKNAMTFLYYGAKQRYQVTLYAAQYAGLQTLLDKVKAEQQRIIDETEMINITKISDRFFDYMNKINSVSTCDGGRKLLIATNLGLYMSNIKRQQDKETQKTFTFFSTPVQLVHRNNITQVAVLEEFKSILLLIDKKLYSCPLALIQNESNGTSYFKKHSKELINHVNFFAEGDCNGKRLVVTAHSSSHSIKFFEHEHPLLGEEGHSKKTSKKKITEVTFDSEPVSISFLKANLCIGCKKGFQIVSISQNAHESLLDPADTSLEFALKDTLKPMAIYRVGNMFLLCYTEFAFFVNTQGWRKKESHIIHWESEPQKFAIWYPYILAFDSNFIEIRKIDTGELVRCILGEKIRLLQTNTQEILYAYEDSRGYDTVASLDFWG</sequence>
<feature type="compositionally biased region" description="Polar residues" evidence="3">
    <location>
        <begin position="335"/>
        <end position="357"/>
    </location>
</feature>
<dbReference type="PROSITE" id="PS50219">
    <property type="entry name" value="CNH"/>
    <property type="match status" value="1"/>
</dbReference>
<dbReference type="Pfam" id="PF00621">
    <property type="entry name" value="RhoGEF"/>
    <property type="match status" value="1"/>
</dbReference>
<dbReference type="InterPro" id="IPR036388">
    <property type="entry name" value="WH-like_DNA-bd_sf"/>
</dbReference>
<feature type="compositionally biased region" description="Polar residues" evidence="3">
    <location>
        <begin position="80"/>
        <end position="97"/>
    </location>
</feature>
<dbReference type="PANTHER" id="PTHR46572">
    <property type="entry name" value="RHO1 GDP-GTP EXCHANGE PROTEIN 1-RELATED"/>
    <property type="match status" value="1"/>
</dbReference>
<dbReference type="InterPro" id="IPR052233">
    <property type="entry name" value="Rho-type_GEFs"/>
</dbReference>
<protein>
    <submittedName>
        <fullName evidence="6">RHO1 GDP-GTP exchange protein 2</fullName>
    </submittedName>
</protein>
<evidence type="ECO:0000313" key="7">
    <source>
        <dbReference type="Proteomes" id="UP001623330"/>
    </source>
</evidence>
<dbReference type="Gene3D" id="1.20.900.10">
    <property type="entry name" value="Dbl homology (DH) domain"/>
    <property type="match status" value="1"/>
</dbReference>
<feature type="region of interest" description="Disordered" evidence="3">
    <location>
        <begin position="317"/>
        <end position="360"/>
    </location>
</feature>
<reference evidence="6 7" key="1">
    <citation type="submission" date="2024-05" db="EMBL/GenBank/DDBJ databases">
        <title>Long read based assembly of the Candida bracarensis genome reveals expanded adhesin content.</title>
        <authorList>
            <person name="Marcet-Houben M."/>
            <person name="Ksiezopolska E."/>
            <person name="Gabaldon T."/>
        </authorList>
    </citation>
    <scope>NUCLEOTIDE SEQUENCE [LARGE SCALE GENOMIC DNA]</scope>
    <source>
        <strain evidence="6 7">CBM6</strain>
    </source>
</reference>
<evidence type="ECO:0000259" key="5">
    <source>
        <dbReference type="PROSITE" id="PS50219"/>
    </source>
</evidence>
<organism evidence="6 7">
    <name type="scientific">Nakaseomyces bracarensis</name>
    <dbReference type="NCBI Taxonomy" id="273131"/>
    <lineage>
        <taxon>Eukaryota</taxon>
        <taxon>Fungi</taxon>
        <taxon>Dikarya</taxon>
        <taxon>Ascomycota</taxon>
        <taxon>Saccharomycotina</taxon>
        <taxon>Saccharomycetes</taxon>
        <taxon>Saccharomycetales</taxon>
        <taxon>Saccharomycetaceae</taxon>
        <taxon>Nakaseomyces</taxon>
    </lineage>
</organism>
<proteinExistence type="predicted"/>
<evidence type="ECO:0000313" key="6">
    <source>
        <dbReference type="EMBL" id="KAL3232591.1"/>
    </source>
</evidence>
<feature type="compositionally biased region" description="Low complexity" evidence="3">
    <location>
        <begin position="403"/>
        <end position="427"/>
    </location>
</feature>
<dbReference type="InterPro" id="IPR035899">
    <property type="entry name" value="DBL_dom_sf"/>
</dbReference>
<dbReference type="SUPFAM" id="SSF46785">
    <property type="entry name" value="Winged helix' DNA-binding domain"/>
    <property type="match status" value="1"/>
</dbReference>
<accession>A0ABR4NVG7</accession>
<dbReference type="SUPFAM" id="SSF48065">
    <property type="entry name" value="DBL homology domain (DH-domain)"/>
    <property type="match status" value="1"/>
</dbReference>
<feature type="region of interest" description="Disordered" evidence="3">
    <location>
        <begin position="118"/>
        <end position="202"/>
    </location>
</feature>
<evidence type="ECO:0000259" key="4">
    <source>
        <dbReference type="PROSITE" id="PS50010"/>
    </source>
</evidence>
<dbReference type="Pfam" id="PF15405">
    <property type="entry name" value="PH_5"/>
    <property type="match status" value="1"/>
</dbReference>
<dbReference type="Proteomes" id="UP001623330">
    <property type="component" value="Unassembled WGS sequence"/>
</dbReference>
<dbReference type="Gene3D" id="2.30.29.30">
    <property type="entry name" value="Pleckstrin-homology domain (PH domain)/Phosphotyrosine-binding domain (PTB)"/>
    <property type="match status" value="1"/>
</dbReference>
<feature type="region of interest" description="Disordered" evidence="3">
    <location>
        <begin position="79"/>
        <end position="100"/>
    </location>
</feature>
<dbReference type="Gene3D" id="1.10.10.10">
    <property type="entry name" value="Winged helix-like DNA-binding domain superfamily/Winged helix DNA-binding domain"/>
    <property type="match status" value="1"/>
</dbReference>
<dbReference type="InterPro" id="IPR001180">
    <property type="entry name" value="CNH_dom"/>
</dbReference>
<dbReference type="InterPro" id="IPR000219">
    <property type="entry name" value="DH_dom"/>
</dbReference>
<keyword evidence="2" id="KW-0344">Guanine-nucleotide releasing factor</keyword>
<dbReference type="InterPro" id="IPR036390">
    <property type="entry name" value="WH_DNA-bd_sf"/>
</dbReference>
<dbReference type="SMART" id="SM00325">
    <property type="entry name" value="RhoGEF"/>
    <property type="match status" value="1"/>
</dbReference>
<evidence type="ECO:0000256" key="3">
    <source>
        <dbReference type="SAM" id="MobiDB-lite"/>
    </source>
</evidence>
<dbReference type="CDD" id="cd04435">
    <property type="entry name" value="DEP_fRom2"/>
    <property type="match status" value="1"/>
</dbReference>